<sequence length="146" mass="16346">MKTAILLLSVAMVLFDSGTLPANAAAHRQHRSHDSNLEAIISMAGQYTHTLSEELLETLLIDVTHLTATTTKCKEFFCEAEKILASVKNDVFGEEGKIVRHLRVYNKLQKCTIVKSQDIQVEGNQVELRRLLLDLKECGQKINSKP</sequence>
<feature type="chain" id="PRO_5043262093" description="Interleukin 4/13A" evidence="1">
    <location>
        <begin position="27"/>
        <end position="146"/>
    </location>
</feature>
<dbReference type="RefSeq" id="XP_024288047.1">
    <property type="nucleotide sequence ID" value="XM_024432279.2"/>
</dbReference>
<dbReference type="GeneTree" id="ENSGT00970000197177"/>
<evidence type="ECO:0000313" key="2">
    <source>
        <dbReference type="Ensembl" id="ENSOTSP00005075544.1"/>
    </source>
</evidence>
<accession>A0A8C8K698</accession>
<dbReference type="KEGG" id="otw:112258133"/>
<reference evidence="2" key="2">
    <citation type="submission" date="2025-09" db="UniProtKB">
        <authorList>
            <consortium name="Ensembl"/>
        </authorList>
    </citation>
    <scope>IDENTIFICATION</scope>
</reference>
<evidence type="ECO:0008006" key="4">
    <source>
        <dbReference type="Google" id="ProtNLM"/>
    </source>
</evidence>
<name>A0A8C8K698_ONCTS</name>
<dbReference type="AlphaFoldDB" id="A0A8C8K698"/>
<keyword evidence="1" id="KW-0732">Signal</keyword>
<dbReference type="GeneID" id="112258133"/>
<protein>
    <recommendedName>
        <fullName evidence="4">Interleukin 4/13A</fullName>
    </recommendedName>
</protein>
<gene>
    <name evidence="2" type="primary">LOC112258133</name>
</gene>
<reference evidence="2" key="1">
    <citation type="submission" date="2025-08" db="UniProtKB">
        <authorList>
            <consortium name="Ensembl"/>
        </authorList>
    </citation>
    <scope>IDENTIFICATION</scope>
</reference>
<feature type="signal peptide" evidence="1">
    <location>
        <begin position="1"/>
        <end position="26"/>
    </location>
</feature>
<evidence type="ECO:0000256" key="1">
    <source>
        <dbReference type="SAM" id="SignalP"/>
    </source>
</evidence>
<proteinExistence type="predicted"/>
<organism evidence="2 3">
    <name type="scientific">Oncorhynchus tshawytscha</name>
    <name type="common">Chinook salmon</name>
    <name type="synonym">Salmo tshawytscha</name>
    <dbReference type="NCBI Taxonomy" id="74940"/>
    <lineage>
        <taxon>Eukaryota</taxon>
        <taxon>Metazoa</taxon>
        <taxon>Chordata</taxon>
        <taxon>Craniata</taxon>
        <taxon>Vertebrata</taxon>
        <taxon>Euteleostomi</taxon>
        <taxon>Actinopterygii</taxon>
        <taxon>Neopterygii</taxon>
        <taxon>Teleostei</taxon>
        <taxon>Protacanthopterygii</taxon>
        <taxon>Salmoniformes</taxon>
        <taxon>Salmonidae</taxon>
        <taxon>Salmoninae</taxon>
        <taxon>Oncorhynchus</taxon>
    </lineage>
</organism>
<dbReference type="Proteomes" id="UP000694402">
    <property type="component" value="Unassembled WGS sequence"/>
</dbReference>
<dbReference type="Ensembl" id="ENSOTST00005081824.2">
    <property type="protein sequence ID" value="ENSOTSP00005075544.1"/>
    <property type="gene ID" value="ENSOTSG00005035555.2"/>
</dbReference>
<keyword evidence="3" id="KW-1185">Reference proteome</keyword>
<evidence type="ECO:0000313" key="3">
    <source>
        <dbReference type="Proteomes" id="UP000694402"/>
    </source>
</evidence>